<keyword evidence="6" id="KW-0597">Phosphoprotein</keyword>
<sequence length="136" mass="14614">MKATCLFLVGLHFLRGSGLPVFPLDQPLAEHALNASIAHVNAQSRGPNLYGITRSFIRNVIPTGQDSYNMILNFGIQETICPQNSGKDPDECDFKTGHFVVSSSCSSRVQFAGDRIQGLSVQCDSSTSSSSESDSS</sequence>
<dbReference type="PANTHER" id="PTHR15444:SF4">
    <property type="entry name" value="SECRETED PHOSPHOPROTEIN 24"/>
    <property type="match status" value="1"/>
</dbReference>
<evidence type="ECO:0000256" key="10">
    <source>
        <dbReference type="SAM" id="SignalP"/>
    </source>
</evidence>
<reference evidence="12" key="1">
    <citation type="submission" date="2011-12" db="EMBL/GenBank/DDBJ databases">
        <title>The Draft Genome of Lepisosteus oculatus.</title>
        <authorList>
            <consortium name="The Broad Institute Genome Assembly &amp; Analysis Group"/>
            <consortium name="Computational R&amp;D Group"/>
            <consortium name="and Sequencing Platform"/>
            <person name="Di Palma F."/>
            <person name="Alfoldi J."/>
            <person name="Johnson J."/>
            <person name="Berlin A."/>
            <person name="Gnerre S."/>
            <person name="Jaffe D."/>
            <person name="MacCallum I."/>
            <person name="Young S."/>
            <person name="Walker B.J."/>
            <person name="Lander E.S."/>
            <person name="Lindblad-Toh K."/>
        </authorList>
    </citation>
    <scope>NUCLEOTIDE SEQUENCE [LARGE SCALE GENOMIC DNA]</scope>
</reference>
<comment type="similarity">
    <text evidence="3">Belongs to the SPP2 family.</text>
</comment>
<evidence type="ECO:0000313" key="12">
    <source>
        <dbReference type="Proteomes" id="UP000018468"/>
    </source>
</evidence>
<dbReference type="eggNOG" id="ENOG502S7TB">
    <property type="taxonomic scope" value="Eukaryota"/>
</dbReference>
<evidence type="ECO:0000256" key="4">
    <source>
        <dbReference type="ARBA" id="ARBA00020365"/>
    </source>
</evidence>
<dbReference type="Gene3D" id="3.10.450.10">
    <property type="match status" value="1"/>
</dbReference>
<dbReference type="SUPFAM" id="SSF54403">
    <property type="entry name" value="Cystatin/monellin"/>
    <property type="match status" value="1"/>
</dbReference>
<dbReference type="InParanoid" id="W5MWB6"/>
<dbReference type="GO" id="GO:0005576">
    <property type="term" value="C:extracellular region"/>
    <property type="evidence" value="ECO:0007669"/>
    <property type="project" value="UniProtKB-SubCell"/>
</dbReference>
<dbReference type="Bgee" id="ENSLOCG00000010347">
    <property type="expression patterns" value="Expressed in liver and 13 other cell types or tissues"/>
</dbReference>
<dbReference type="GO" id="GO:0046849">
    <property type="term" value="P:bone remodeling"/>
    <property type="evidence" value="ECO:0007669"/>
    <property type="project" value="InterPro"/>
</dbReference>
<feature type="chain" id="PRO_5004866788" description="Secreted phosphoprotein 24" evidence="10">
    <location>
        <begin position="19"/>
        <end position="136"/>
    </location>
</feature>
<dbReference type="Pfam" id="PF07448">
    <property type="entry name" value="Spp-24"/>
    <property type="match status" value="1"/>
</dbReference>
<comment type="function">
    <text evidence="1">Could coordinate an aspect of bone turnover.</text>
</comment>
<feature type="signal peptide" evidence="10">
    <location>
        <begin position="1"/>
        <end position="18"/>
    </location>
</feature>
<accession>W5MWB6</accession>
<keyword evidence="8" id="KW-1015">Disulfide bond</keyword>
<keyword evidence="12" id="KW-1185">Reference proteome</keyword>
<keyword evidence="5" id="KW-0964">Secreted</keyword>
<evidence type="ECO:0000256" key="9">
    <source>
        <dbReference type="ARBA" id="ARBA00029627"/>
    </source>
</evidence>
<evidence type="ECO:0000256" key="6">
    <source>
        <dbReference type="ARBA" id="ARBA00022553"/>
    </source>
</evidence>
<comment type="subcellular location">
    <subcellularLocation>
        <location evidence="2">Secreted</location>
    </subcellularLocation>
</comment>
<dbReference type="STRING" id="7918.ENSLOCP00000012675"/>
<dbReference type="InterPro" id="IPR010892">
    <property type="entry name" value="Spp-24"/>
</dbReference>
<organism evidence="11 12">
    <name type="scientific">Lepisosteus oculatus</name>
    <name type="common">Spotted gar</name>
    <dbReference type="NCBI Taxonomy" id="7918"/>
    <lineage>
        <taxon>Eukaryota</taxon>
        <taxon>Metazoa</taxon>
        <taxon>Chordata</taxon>
        <taxon>Craniata</taxon>
        <taxon>Vertebrata</taxon>
        <taxon>Euteleostomi</taxon>
        <taxon>Actinopterygii</taxon>
        <taxon>Neopterygii</taxon>
        <taxon>Holostei</taxon>
        <taxon>Semionotiformes</taxon>
        <taxon>Lepisosteidae</taxon>
        <taxon>Lepisosteus</taxon>
    </lineage>
</organism>
<dbReference type="Proteomes" id="UP000018468">
    <property type="component" value="Linkage group LG12"/>
</dbReference>
<evidence type="ECO:0000256" key="1">
    <source>
        <dbReference type="ARBA" id="ARBA00002371"/>
    </source>
</evidence>
<reference evidence="11" key="2">
    <citation type="submission" date="2025-08" db="UniProtKB">
        <authorList>
            <consortium name="Ensembl"/>
        </authorList>
    </citation>
    <scope>IDENTIFICATION</scope>
</reference>
<evidence type="ECO:0000256" key="3">
    <source>
        <dbReference type="ARBA" id="ARBA00008576"/>
    </source>
</evidence>
<dbReference type="InterPro" id="IPR046350">
    <property type="entry name" value="Cystatin_sf"/>
</dbReference>
<dbReference type="PANTHER" id="PTHR15444">
    <property type="entry name" value="SECRETED PHOSPHOPROTEIN 24"/>
    <property type="match status" value="1"/>
</dbReference>
<evidence type="ECO:0000256" key="7">
    <source>
        <dbReference type="ARBA" id="ARBA00022729"/>
    </source>
</evidence>
<reference evidence="11" key="3">
    <citation type="submission" date="2025-09" db="UniProtKB">
        <authorList>
            <consortium name="Ensembl"/>
        </authorList>
    </citation>
    <scope>IDENTIFICATION</scope>
</reference>
<dbReference type="OMA" id="CRSTVQM"/>
<name>W5MWB6_LEPOC</name>
<evidence type="ECO:0000256" key="2">
    <source>
        <dbReference type="ARBA" id="ARBA00004613"/>
    </source>
</evidence>
<evidence type="ECO:0000313" key="11">
    <source>
        <dbReference type="Ensembl" id="ENSLOCP00000012675.1"/>
    </source>
</evidence>
<protein>
    <recommendedName>
        <fullName evidence="4">Secreted phosphoprotein 24</fullName>
    </recommendedName>
    <alternativeName>
        <fullName evidence="9">Secreted phosphoprotein 2</fullName>
    </alternativeName>
</protein>
<keyword evidence="7 10" id="KW-0732">Signal</keyword>
<dbReference type="GeneTree" id="ENSGT00390000009001"/>
<proteinExistence type="inferred from homology"/>
<dbReference type="HOGENOM" id="CLU_115216_2_0_1"/>
<dbReference type="Ensembl" id="ENSLOCT00000012699.1">
    <property type="protein sequence ID" value="ENSLOCP00000012675.1"/>
    <property type="gene ID" value="ENSLOCG00000010347.1"/>
</dbReference>
<dbReference type="AlphaFoldDB" id="W5MWB6"/>
<evidence type="ECO:0000256" key="8">
    <source>
        <dbReference type="ARBA" id="ARBA00023157"/>
    </source>
</evidence>
<evidence type="ECO:0000256" key="5">
    <source>
        <dbReference type="ARBA" id="ARBA00022525"/>
    </source>
</evidence>
<dbReference type="EMBL" id="AHAT01034658">
    <property type="status" value="NOT_ANNOTATED_CDS"/>
    <property type="molecule type" value="Genomic_DNA"/>
</dbReference>